<organism evidence="2">
    <name type="scientific">uncultured bacterium</name>
    <name type="common">gcode 4</name>
    <dbReference type="NCBI Taxonomy" id="1234023"/>
    <lineage>
        <taxon>Bacteria</taxon>
        <taxon>environmental samples</taxon>
    </lineage>
</organism>
<accession>K2BVE4</accession>
<dbReference type="PANTHER" id="PTHR30121">
    <property type="entry name" value="UNCHARACTERIZED PROTEIN YJGR-RELATED"/>
    <property type="match status" value="1"/>
</dbReference>
<reference evidence="2" key="1">
    <citation type="journal article" date="2012" name="Science">
        <title>Fermentation, hydrogen, and sulfur metabolism in multiple uncultivated bacterial phyla.</title>
        <authorList>
            <person name="Wrighton K.C."/>
            <person name="Thomas B.C."/>
            <person name="Sharon I."/>
            <person name="Miller C.S."/>
            <person name="Castelle C.J."/>
            <person name="VerBerkmoes N.C."/>
            <person name="Wilkins M.J."/>
            <person name="Hettich R.L."/>
            <person name="Lipton M.S."/>
            <person name="Williams K.H."/>
            <person name="Long P.E."/>
            <person name="Banfield J.F."/>
        </authorList>
    </citation>
    <scope>NUCLEOTIDE SEQUENCE [LARGE SCALE GENOMIC DNA]</scope>
</reference>
<dbReference type="Gene3D" id="3.40.50.300">
    <property type="entry name" value="P-loop containing nucleotide triphosphate hydrolases"/>
    <property type="match status" value="2"/>
</dbReference>
<dbReference type="InterPro" id="IPR051162">
    <property type="entry name" value="T4SS_component"/>
</dbReference>
<name>K2BVE4_9BACT</name>
<evidence type="ECO:0000313" key="2">
    <source>
        <dbReference type="EMBL" id="EKD66174.1"/>
    </source>
</evidence>
<sequence>MQNYLIKLYHGYNKWKNIFSNFLDEIGKTLKWQKIILGLNYLKWEYFYSLTCDRETYSPFESKFYTSFNDFQIIKDDKWVFDYVWEKAVLWEITLENSWFFPFKIDTSDNTDFIFNIFRTFENFDVTSDKIGIFLEFTPIKEESIWFYLKSRFRFFLFRIMLWLQFFKYILNFKTQKDWKLVGRNYFQEKLNKELFETKIYIVAQSKDKNEAISRIKSIFNNFLVLNNYPLNQFNLKIQNHISSINNISQGKSPVRKYILSSLEITSFFHFPSNPKWETSLLKVTAKKLTLPIWVPTIDYKVENNWEITPQNIDSNMNVIWISDYRSIRVPVWIYDEDRLRHTYVIGKTGVWKSKFIANLFINDIHSGKWLGIIDPHWDLFEEALASIPESRKNDVIIFDPTDEKFPFCFNPLDVQEWESKQILAKWFIDIFKKFFGANWNPKLEHVLRMVFLALLDKKDSTLFDVIRALTDKDFRYTMIESISDDVVRNFWTNEFASWSQQFNTEAIMPILNKVGQILSVDIIKNIFASKENKLDFRKMMDEGKIFLVKLPKWKLQEEIMGFLGAMIITKIFQASMSRQSEAKDKRKPFFLYVDEFQNFATDTFSEILAEARKYWLWLIVAHQFIKQIPTKISESLFGNVWTLVSFRISSEDALYIKQQFDPFLDAYDLANLSQREFYAKMIVAGQVKDPFSLKTPFLPDSPLDKKYIEELYSISRSKYSRSLEEAKKITQTEQKDVIEKIESFVEPII</sequence>
<feature type="domain" description="Type IV secretion system coupling protein TraD DNA-binding" evidence="1">
    <location>
        <begin position="340"/>
        <end position="649"/>
    </location>
</feature>
<protein>
    <recommendedName>
        <fullName evidence="1">Type IV secretion system coupling protein TraD DNA-binding domain-containing protein</fullName>
    </recommendedName>
</protein>
<dbReference type="AlphaFoldDB" id="K2BVE4"/>
<dbReference type="EMBL" id="AMFJ01021646">
    <property type="protein sequence ID" value="EKD66174.1"/>
    <property type="molecule type" value="Genomic_DNA"/>
</dbReference>
<dbReference type="PANTHER" id="PTHR30121:SF6">
    <property type="entry name" value="SLR6007 PROTEIN"/>
    <property type="match status" value="1"/>
</dbReference>
<comment type="caution">
    <text evidence="2">The sequence shown here is derived from an EMBL/GenBank/DDBJ whole genome shotgun (WGS) entry which is preliminary data.</text>
</comment>
<dbReference type="SUPFAM" id="SSF52540">
    <property type="entry name" value="P-loop containing nucleoside triphosphate hydrolases"/>
    <property type="match status" value="1"/>
</dbReference>
<gene>
    <name evidence="2" type="ORF">ACD_49C00060G0016</name>
</gene>
<dbReference type="InterPro" id="IPR027417">
    <property type="entry name" value="P-loop_NTPase"/>
</dbReference>
<evidence type="ECO:0000259" key="1">
    <source>
        <dbReference type="Pfam" id="PF10412"/>
    </source>
</evidence>
<proteinExistence type="predicted"/>
<dbReference type="Pfam" id="PF10412">
    <property type="entry name" value="TrwB_AAD_bind"/>
    <property type="match status" value="1"/>
</dbReference>
<dbReference type="InterPro" id="IPR019476">
    <property type="entry name" value="T4SS_TraD_DNA-bd"/>
</dbReference>